<comment type="similarity">
    <text evidence="1">Belongs to the short-chain dehydrogenases/reductases (SDR) family.</text>
</comment>
<evidence type="ECO:0000256" key="2">
    <source>
        <dbReference type="ARBA" id="ARBA00023002"/>
    </source>
</evidence>
<name>A0A1Z4ENP2_9MYCO</name>
<evidence type="ECO:0000256" key="1">
    <source>
        <dbReference type="ARBA" id="ARBA00006484"/>
    </source>
</evidence>
<dbReference type="KEGG" id="mshg:MSG_04396"/>
<dbReference type="Gene3D" id="3.40.50.720">
    <property type="entry name" value="NAD(P)-binding Rossmann-like Domain"/>
    <property type="match status" value="1"/>
</dbReference>
<dbReference type="SUPFAM" id="SSF51735">
    <property type="entry name" value="NAD(P)-binding Rossmann-fold domains"/>
    <property type="match status" value="1"/>
</dbReference>
<dbReference type="GO" id="GO:0016491">
    <property type="term" value="F:oxidoreductase activity"/>
    <property type="evidence" value="ECO:0007669"/>
    <property type="project" value="UniProtKB-KW"/>
</dbReference>
<dbReference type="EMBL" id="AP018164">
    <property type="protein sequence ID" value="BAX94512.1"/>
    <property type="molecule type" value="Genomic_DNA"/>
</dbReference>
<gene>
    <name evidence="3" type="ORF">MSG_04396</name>
</gene>
<evidence type="ECO:0000313" key="3">
    <source>
        <dbReference type="EMBL" id="BAX94512.1"/>
    </source>
</evidence>
<proteinExistence type="inferred from homology"/>
<evidence type="ECO:0000313" key="4">
    <source>
        <dbReference type="Proteomes" id="UP000217736"/>
    </source>
</evidence>
<keyword evidence="4" id="KW-1185">Reference proteome</keyword>
<dbReference type="InterPro" id="IPR002347">
    <property type="entry name" value="SDR_fam"/>
</dbReference>
<dbReference type="InterPro" id="IPR051122">
    <property type="entry name" value="SDR_DHRS6-like"/>
</dbReference>
<protein>
    <submittedName>
        <fullName evidence="3">Short-chain dehydrogenase</fullName>
    </submittedName>
</protein>
<dbReference type="Pfam" id="PF13561">
    <property type="entry name" value="adh_short_C2"/>
    <property type="match status" value="1"/>
</dbReference>
<dbReference type="RefSeq" id="WP_096442945.1">
    <property type="nucleotide sequence ID" value="NZ_AP018164.1"/>
</dbReference>
<keyword evidence="2" id="KW-0560">Oxidoreductase</keyword>
<dbReference type="AlphaFoldDB" id="A0A1Z4ENP2"/>
<reference evidence="4" key="1">
    <citation type="submission" date="2017-06" db="EMBL/GenBank/DDBJ databases">
        <title>Complete Genome Sequence of Mycobacterium shigaense.</title>
        <authorList>
            <person name="Fukano H."/>
            <person name="Yoshida M."/>
            <person name="Kazumi Y."/>
            <person name="Ogura Y."/>
            <person name="Mitarai S."/>
            <person name="Hayashi T."/>
            <person name="Hoshino Y."/>
        </authorList>
    </citation>
    <scope>NUCLEOTIDE SEQUENCE [LARGE SCALE GENOMIC DNA]</scope>
    <source>
        <strain evidence="4">UN-152</strain>
    </source>
</reference>
<sequence length="238" mass="24624">MGNTLQDKTVLVVGRGSGIARAVALLAHAEGAHVIAAGRDRGKLADAYSETGIDAEVVDLTDDASIAALVERTGAVDHLVSTASARARGNLADLDRSNLQLSFDTKVIGPTMLAKAYVAQVNPGGSFVLFAGVHAFKHNVGYLGVGITNGAVDFLARWLAVELAPIRVNAISPGVIDTGAWDALGMDGKRDYFRHVAAGNPVGRIGTPDDVAGAVLFAMTNTFMTGMTLKVDGGEPLT</sequence>
<dbReference type="PANTHER" id="PTHR43477">
    <property type="entry name" value="DIHYDROANTICAPSIN 7-DEHYDROGENASE"/>
    <property type="match status" value="1"/>
</dbReference>
<dbReference type="PANTHER" id="PTHR43477:SF1">
    <property type="entry name" value="DIHYDROANTICAPSIN 7-DEHYDROGENASE"/>
    <property type="match status" value="1"/>
</dbReference>
<dbReference type="PRINTS" id="PR00081">
    <property type="entry name" value="GDHRDH"/>
</dbReference>
<dbReference type="InterPro" id="IPR036291">
    <property type="entry name" value="NAD(P)-bd_dom_sf"/>
</dbReference>
<dbReference type="OrthoDB" id="9806974at2"/>
<organism evidence="3 4">
    <name type="scientific">Mycobacterium shigaense</name>
    <dbReference type="NCBI Taxonomy" id="722731"/>
    <lineage>
        <taxon>Bacteria</taxon>
        <taxon>Bacillati</taxon>
        <taxon>Actinomycetota</taxon>
        <taxon>Actinomycetes</taxon>
        <taxon>Mycobacteriales</taxon>
        <taxon>Mycobacteriaceae</taxon>
        <taxon>Mycobacterium</taxon>
        <taxon>Mycobacterium simiae complex</taxon>
    </lineage>
</organism>
<accession>A0A1Z4ENP2</accession>
<dbReference type="Proteomes" id="UP000217736">
    <property type="component" value="Chromosome"/>
</dbReference>